<name>A0A8J2WYB8_9STRA</name>
<dbReference type="GO" id="GO:0003676">
    <property type="term" value="F:nucleic acid binding"/>
    <property type="evidence" value="ECO:0007669"/>
    <property type="project" value="InterPro"/>
</dbReference>
<comment type="similarity">
    <text evidence="1">Belongs to the mTERF family.</text>
</comment>
<proteinExistence type="inferred from homology"/>
<protein>
    <submittedName>
        <fullName evidence="3">Uncharacterized protein</fullName>
    </submittedName>
</protein>
<dbReference type="EMBL" id="CAKKNE010000004">
    <property type="protein sequence ID" value="CAH0373342.1"/>
    <property type="molecule type" value="Genomic_DNA"/>
</dbReference>
<reference evidence="3" key="1">
    <citation type="submission" date="2021-11" db="EMBL/GenBank/DDBJ databases">
        <authorList>
            <consortium name="Genoscope - CEA"/>
            <person name="William W."/>
        </authorList>
    </citation>
    <scope>NUCLEOTIDE SEQUENCE</scope>
</reference>
<keyword evidence="4" id="KW-1185">Reference proteome</keyword>
<dbReference type="InterPro" id="IPR038538">
    <property type="entry name" value="MTERF_sf"/>
</dbReference>
<dbReference type="Proteomes" id="UP000789595">
    <property type="component" value="Unassembled WGS sequence"/>
</dbReference>
<evidence type="ECO:0000256" key="2">
    <source>
        <dbReference type="ARBA" id="ARBA00022946"/>
    </source>
</evidence>
<comment type="caution">
    <text evidence="3">The sequence shown here is derived from an EMBL/GenBank/DDBJ whole genome shotgun (WGS) entry which is preliminary data.</text>
</comment>
<dbReference type="InterPro" id="IPR003690">
    <property type="entry name" value="MTERF"/>
</dbReference>
<evidence type="ECO:0000313" key="4">
    <source>
        <dbReference type="Proteomes" id="UP000789595"/>
    </source>
</evidence>
<gene>
    <name evidence="3" type="ORF">PECAL_4P05320</name>
</gene>
<evidence type="ECO:0000313" key="3">
    <source>
        <dbReference type="EMBL" id="CAH0373342.1"/>
    </source>
</evidence>
<dbReference type="Gene3D" id="1.25.70.10">
    <property type="entry name" value="Transcription termination factor 3, mitochondrial"/>
    <property type="match status" value="1"/>
</dbReference>
<sequence>MALENRIFVQQMRCWRFCAVLSSVLHSASLGRACPFFCPHVLPISTAATEQTPKAAINRRRNHQPAKMQSARLLLSIASGAAAFSALNAGSNRQLALNAGSNRQLALKGAIADFCERTFEIDVDEASDIEARVVAASPRATRQTYQYAVKDPEADDDDKENLEARYAEVTSEFENRCDGLRSLGLGDAEIKRIARRVPEVLSYSAARVRAAADALQKNLALDDVTLRKKVILRLPQALGLRYDLDVAPTFDMLRSDYDFADGDLRTLVLGAPQLLGLDAATVAAQFAALEASLGSRAAAKAEALRKPAALELEVRGSKRGSVVV</sequence>
<accession>A0A8J2WYB8</accession>
<dbReference type="Pfam" id="PF02536">
    <property type="entry name" value="mTERF"/>
    <property type="match status" value="1"/>
</dbReference>
<evidence type="ECO:0000256" key="1">
    <source>
        <dbReference type="ARBA" id="ARBA00007692"/>
    </source>
</evidence>
<keyword evidence="2" id="KW-0809">Transit peptide</keyword>
<organism evidence="3 4">
    <name type="scientific">Pelagomonas calceolata</name>
    <dbReference type="NCBI Taxonomy" id="35677"/>
    <lineage>
        <taxon>Eukaryota</taxon>
        <taxon>Sar</taxon>
        <taxon>Stramenopiles</taxon>
        <taxon>Ochrophyta</taxon>
        <taxon>Pelagophyceae</taxon>
        <taxon>Pelagomonadales</taxon>
        <taxon>Pelagomonadaceae</taxon>
        <taxon>Pelagomonas</taxon>
    </lineage>
</organism>
<dbReference type="AlphaFoldDB" id="A0A8J2WYB8"/>